<dbReference type="GO" id="GO:0005886">
    <property type="term" value="C:plasma membrane"/>
    <property type="evidence" value="ECO:0007669"/>
    <property type="project" value="UniProtKB-SubCell"/>
</dbReference>
<evidence type="ECO:0000256" key="5">
    <source>
        <dbReference type="ARBA" id="ARBA00022989"/>
    </source>
</evidence>
<dbReference type="Proteomes" id="UP000267019">
    <property type="component" value="Unassembled WGS sequence"/>
</dbReference>
<dbReference type="OrthoDB" id="9815217at2"/>
<dbReference type="PANTHER" id="PTHR30329:SF21">
    <property type="entry name" value="LIPOPROTEIN YIAD-RELATED"/>
    <property type="match status" value="1"/>
</dbReference>
<dbReference type="SUPFAM" id="SSF103088">
    <property type="entry name" value="OmpA-like"/>
    <property type="match status" value="1"/>
</dbReference>
<dbReference type="Gene3D" id="3.30.1330.60">
    <property type="entry name" value="OmpA-like domain"/>
    <property type="match status" value="1"/>
</dbReference>
<evidence type="ECO:0000256" key="2">
    <source>
        <dbReference type="ARBA" id="ARBA00008914"/>
    </source>
</evidence>
<dbReference type="CDD" id="cd07185">
    <property type="entry name" value="OmpA_C-like"/>
    <property type="match status" value="1"/>
</dbReference>
<comment type="caution">
    <text evidence="11">The sequence shown here is derived from an EMBL/GenBank/DDBJ whole genome shotgun (WGS) entry which is preliminary data.</text>
</comment>
<proteinExistence type="inferred from homology"/>
<dbReference type="PANTHER" id="PTHR30329">
    <property type="entry name" value="STATOR ELEMENT OF FLAGELLAR MOTOR COMPLEX"/>
    <property type="match status" value="1"/>
</dbReference>
<protein>
    <submittedName>
        <fullName evidence="11">Chemotaxis protein MotB</fullName>
    </submittedName>
</protein>
<evidence type="ECO:0000256" key="8">
    <source>
        <dbReference type="SAM" id="MobiDB-lite"/>
    </source>
</evidence>
<comment type="similarity">
    <text evidence="2">Belongs to the MotB family.</text>
</comment>
<evidence type="ECO:0000256" key="7">
    <source>
        <dbReference type="PROSITE-ProRule" id="PRU00473"/>
    </source>
</evidence>
<dbReference type="RefSeq" id="WP_121443625.1">
    <property type="nucleotide sequence ID" value="NZ_RBIJ01000001.1"/>
</dbReference>
<organism evidence="11 12">
    <name type="scientific">Brockia lithotrophica</name>
    <dbReference type="NCBI Taxonomy" id="933949"/>
    <lineage>
        <taxon>Bacteria</taxon>
        <taxon>Bacillati</taxon>
        <taxon>Bacillota</taxon>
        <taxon>Bacilli</taxon>
        <taxon>Bacillales</taxon>
        <taxon>Bacillales Family X. Incertae Sedis</taxon>
        <taxon>Brockia</taxon>
    </lineage>
</organism>
<dbReference type="AlphaFoldDB" id="A0A660L9U4"/>
<evidence type="ECO:0000259" key="10">
    <source>
        <dbReference type="PROSITE" id="PS51123"/>
    </source>
</evidence>
<accession>A0A660L9U4</accession>
<dbReference type="InterPro" id="IPR006665">
    <property type="entry name" value="OmpA-like"/>
</dbReference>
<dbReference type="Pfam" id="PF00691">
    <property type="entry name" value="OmpA"/>
    <property type="match status" value="1"/>
</dbReference>
<evidence type="ECO:0000256" key="1">
    <source>
        <dbReference type="ARBA" id="ARBA00004162"/>
    </source>
</evidence>
<evidence type="ECO:0000256" key="4">
    <source>
        <dbReference type="ARBA" id="ARBA00022692"/>
    </source>
</evidence>
<dbReference type="PROSITE" id="PS51123">
    <property type="entry name" value="OMPA_2"/>
    <property type="match status" value="1"/>
</dbReference>
<dbReference type="EMBL" id="RBIJ01000001">
    <property type="protein sequence ID" value="RKQ88713.1"/>
    <property type="molecule type" value="Genomic_DNA"/>
</dbReference>
<dbReference type="InterPro" id="IPR036737">
    <property type="entry name" value="OmpA-like_sf"/>
</dbReference>
<keyword evidence="6 7" id="KW-0472">Membrane</keyword>
<evidence type="ECO:0000313" key="11">
    <source>
        <dbReference type="EMBL" id="RKQ88713.1"/>
    </source>
</evidence>
<comment type="subcellular location">
    <subcellularLocation>
        <location evidence="1">Cell membrane</location>
        <topology evidence="1">Single-pass membrane protein</topology>
    </subcellularLocation>
</comment>
<evidence type="ECO:0000256" key="6">
    <source>
        <dbReference type="ARBA" id="ARBA00023136"/>
    </source>
</evidence>
<dbReference type="InterPro" id="IPR025713">
    <property type="entry name" value="MotB-like_N_dom"/>
</dbReference>
<keyword evidence="3" id="KW-1003">Cell membrane</keyword>
<name>A0A660L9U4_9BACL</name>
<reference evidence="11 12" key="1">
    <citation type="submission" date="2018-10" db="EMBL/GenBank/DDBJ databases">
        <title>Genomic Encyclopedia of Type Strains, Phase IV (KMG-IV): sequencing the most valuable type-strain genomes for metagenomic binning, comparative biology and taxonomic classification.</title>
        <authorList>
            <person name="Goeker M."/>
        </authorList>
    </citation>
    <scope>NUCLEOTIDE SEQUENCE [LARGE SCALE GENOMIC DNA]</scope>
    <source>
        <strain evidence="11 12">DSM 22653</strain>
    </source>
</reference>
<evidence type="ECO:0000256" key="9">
    <source>
        <dbReference type="SAM" id="Phobius"/>
    </source>
</evidence>
<keyword evidence="5 9" id="KW-1133">Transmembrane helix</keyword>
<feature type="domain" description="OmpA-like" evidence="10">
    <location>
        <begin position="149"/>
        <end position="272"/>
    </location>
</feature>
<dbReference type="InterPro" id="IPR050330">
    <property type="entry name" value="Bact_OuterMem_StrucFunc"/>
</dbReference>
<keyword evidence="12" id="KW-1185">Reference proteome</keyword>
<feature type="compositionally biased region" description="Pro residues" evidence="8">
    <location>
        <begin position="76"/>
        <end position="85"/>
    </location>
</feature>
<sequence>MKRPASRGEENGGHSTSELWLIPYADLLTLLLALFIVLFSVSQIDNKRLAALSEYFSLALQGGPGVLQNTHVLPPAQTPALPPSPHGGKPDAGPGAPAGGGGETVSPEEKERLERILTEERLLRGIQSEVEKFAQETGLEGEFSAQLTEEGLLLSIGEKALFPSGSAELTPQAREVARRVAQLLERVMPREVIVAGHTDNVPINRPPFYSNWELSAARAVNFLKALLTYGPSLDPHHMRAVAYGEFRPVADNATEAGRAKNRRVEVLILRQYPPEGGGGSR</sequence>
<keyword evidence="4 9" id="KW-0812">Transmembrane</keyword>
<evidence type="ECO:0000256" key="3">
    <source>
        <dbReference type="ARBA" id="ARBA00022475"/>
    </source>
</evidence>
<feature type="region of interest" description="Disordered" evidence="8">
    <location>
        <begin position="70"/>
        <end position="110"/>
    </location>
</feature>
<evidence type="ECO:0000313" key="12">
    <source>
        <dbReference type="Proteomes" id="UP000267019"/>
    </source>
</evidence>
<gene>
    <name evidence="11" type="ORF">C7438_0354</name>
</gene>
<dbReference type="Pfam" id="PF13677">
    <property type="entry name" value="MotB_plug"/>
    <property type="match status" value="1"/>
</dbReference>
<feature type="transmembrane region" description="Helical" evidence="9">
    <location>
        <begin position="20"/>
        <end position="41"/>
    </location>
</feature>